<dbReference type="PATRIC" id="fig|883163.3.peg.3203"/>
<name>K9CXD3_SPHYA</name>
<sequence>MMSNALACTSERRHSSRECVEIHCTVNWAGLYEFATIKNMSIYGAQLEGFEFPPVGTPVTIVVDQVELCASIIWADGEKCGVLLEHDVDPAVFIRQHSIRPLGYGAKPIGTISQLRPLGGC</sequence>
<dbReference type="SUPFAM" id="SSF141371">
    <property type="entry name" value="PilZ domain-like"/>
    <property type="match status" value="1"/>
</dbReference>
<evidence type="ECO:0000313" key="1">
    <source>
        <dbReference type="EMBL" id="EKU75611.1"/>
    </source>
</evidence>
<proteinExistence type="predicted"/>
<evidence type="ECO:0008006" key="3">
    <source>
        <dbReference type="Google" id="ProtNLM"/>
    </source>
</evidence>
<dbReference type="AlphaFoldDB" id="K9CXD3"/>
<protein>
    <recommendedName>
        <fullName evidence="3">PilZ domain-containing protein</fullName>
    </recommendedName>
</protein>
<dbReference type="HOGENOM" id="CLU_2036568_0_0_5"/>
<gene>
    <name evidence="1" type="ORF">HMPREF9718_03139</name>
</gene>
<dbReference type="EMBL" id="AGZU01000008">
    <property type="protein sequence ID" value="EKU75611.1"/>
    <property type="molecule type" value="Genomic_DNA"/>
</dbReference>
<organism evidence="1 2">
    <name type="scientific">Sphingobium yanoikuyae ATCC 51230</name>
    <dbReference type="NCBI Taxonomy" id="883163"/>
    <lineage>
        <taxon>Bacteria</taxon>
        <taxon>Pseudomonadati</taxon>
        <taxon>Pseudomonadota</taxon>
        <taxon>Alphaproteobacteria</taxon>
        <taxon>Sphingomonadales</taxon>
        <taxon>Sphingomonadaceae</taxon>
        <taxon>Sphingobium</taxon>
    </lineage>
</organism>
<keyword evidence="2" id="KW-1185">Reference proteome</keyword>
<comment type="caution">
    <text evidence="1">The sequence shown here is derived from an EMBL/GenBank/DDBJ whole genome shotgun (WGS) entry which is preliminary data.</text>
</comment>
<accession>K9CXD3</accession>
<dbReference type="Proteomes" id="UP000009887">
    <property type="component" value="Unassembled WGS sequence"/>
</dbReference>
<reference evidence="1 2" key="1">
    <citation type="submission" date="2012-09" db="EMBL/GenBank/DDBJ databases">
        <title>The Genome Sequence of Sphingobium yanoikuyae ATCC 51230.</title>
        <authorList>
            <consortium name="The Broad Institute Genome Sequencing Platform"/>
            <person name="Earl A."/>
            <person name="Ward D."/>
            <person name="Feldgarden M."/>
            <person name="Gevers D."/>
            <person name="Huys G."/>
            <person name="Walker B."/>
            <person name="Young S.K."/>
            <person name="Zeng Q."/>
            <person name="Gargeya S."/>
            <person name="Fitzgerald M."/>
            <person name="Haas B."/>
            <person name="Abouelleil A."/>
            <person name="Alvarado L."/>
            <person name="Arachchi H.M."/>
            <person name="Berlin A.M."/>
            <person name="Chapman S.B."/>
            <person name="Goldberg J."/>
            <person name="Griggs A."/>
            <person name="Gujja S."/>
            <person name="Hansen M."/>
            <person name="Howarth C."/>
            <person name="Imamovic A."/>
            <person name="Larimer J."/>
            <person name="McCowen C."/>
            <person name="Montmayeur A."/>
            <person name="Murphy C."/>
            <person name="Neiman D."/>
            <person name="Pearson M."/>
            <person name="Priest M."/>
            <person name="Roberts A."/>
            <person name="Saif S."/>
            <person name="Shea T."/>
            <person name="Sisk P."/>
            <person name="Sykes S."/>
            <person name="Wortman J."/>
            <person name="Nusbaum C."/>
            <person name="Birren B."/>
        </authorList>
    </citation>
    <scope>NUCLEOTIDE SEQUENCE [LARGE SCALE GENOMIC DNA]</scope>
    <source>
        <strain evidence="1 2">ATCC 51230</strain>
    </source>
</reference>
<evidence type="ECO:0000313" key="2">
    <source>
        <dbReference type="Proteomes" id="UP000009887"/>
    </source>
</evidence>